<dbReference type="HOGENOM" id="CLU_093776_3_1_10"/>
<dbReference type="PATRIC" id="fig|1166018.3.peg.5514"/>
<dbReference type="AlphaFoldDB" id="I0KC84"/>
<dbReference type="SUPFAM" id="SSF48317">
    <property type="entry name" value="Acid phosphatase/Vanadium-dependent haloperoxidase"/>
    <property type="match status" value="1"/>
</dbReference>
<gene>
    <name evidence="2" type="ORF">FAES_3730</name>
</gene>
<feature type="transmembrane region" description="Helical" evidence="1">
    <location>
        <begin position="70"/>
        <end position="88"/>
    </location>
</feature>
<evidence type="ECO:0008006" key="4">
    <source>
        <dbReference type="Google" id="ProtNLM"/>
    </source>
</evidence>
<feature type="transmembrane region" description="Helical" evidence="1">
    <location>
        <begin position="162"/>
        <end position="183"/>
    </location>
</feature>
<feature type="transmembrane region" description="Helical" evidence="1">
    <location>
        <begin position="94"/>
        <end position="116"/>
    </location>
</feature>
<sequence length="184" mass="20075">MVSVMGHPLLTLPLGALVLLVRYETTDRAIGLSALLIGALFIPLAVVMYRNQAKGTYTNFDVSDQAQRQRWYWLALSLLTGVSLLVFITNQPYLIRISLACATLLLGTSLLLNLLIKSSLHVSLNTYLACLLCLFDPQAGGLWLALVPLIGWSRYQLGRHTLAELMVGGMLGLSAGGLFLFLAQ</sequence>
<keyword evidence="1" id="KW-1133">Transmembrane helix</keyword>
<dbReference type="KEGG" id="fae:FAES_3730"/>
<feature type="transmembrane region" description="Helical" evidence="1">
    <location>
        <begin position="128"/>
        <end position="150"/>
    </location>
</feature>
<keyword evidence="1" id="KW-0812">Transmembrane</keyword>
<organism evidence="2 3">
    <name type="scientific">Fibrella aestuarina BUZ 2</name>
    <dbReference type="NCBI Taxonomy" id="1166018"/>
    <lineage>
        <taxon>Bacteria</taxon>
        <taxon>Pseudomonadati</taxon>
        <taxon>Bacteroidota</taxon>
        <taxon>Cytophagia</taxon>
        <taxon>Cytophagales</taxon>
        <taxon>Spirosomataceae</taxon>
        <taxon>Fibrella</taxon>
    </lineage>
</organism>
<evidence type="ECO:0000313" key="3">
    <source>
        <dbReference type="Proteomes" id="UP000011058"/>
    </source>
</evidence>
<dbReference type="Proteomes" id="UP000011058">
    <property type="component" value="Chromosome"/>
</dbReference>
<keyword evidence="1" id="KW-0472">Membrane</keyword>
<evidence type="ECO:0000256" key="1">
    <source>
        <dbReference type="SAM" id="Phobius"/>
    </source>
</evidence>
<reference evidence="2 3" key="1">
    <citation type="journal article" date="2012" name="J. Bacteriol.">
        <title>Genome Sequence of Fibrella aestuarina BUZ 2T, a Filamentous Marine Bacterium.</title>
        <authorList>
            <person name="Filippini M."/>
            <person name="Qi W."/>
            <person name="Blom J."/>
            <person name="Goesmann A."/>
            <person name="Smits T.H."/>
            <person name="Bagheri H.C."/>
        </authorList>
    </citation>
    <scope>NUCLEOTIDE SEQUENCE [LARGE SCALE GENOMIC DNA]</scope>
    <source>
        <strain evidence="3">BUZ 2T</strain>
    </source>
</reference>
<feature type="transmembrane region" description="Helical" evidence="1">
    <location>
        <begin position="29"/>
        <end position="49"/>
    </location>
</feature>
<accession>I0KC84</accession>
<dbReference type="InterPro" id="IPR036938">
    <property type="entry name" value="PAP2/HPO_sf"/>
</dbReference>
<name>I0KC84_9BACT</name>
<dbReference type="eggNOG" id="COG0671">
    <property type="taxonomic scope" value="Bacteria"/>
</dbReference>
<protein>
    <recommendedName>
        <fullName evidence="4">Phosphatidic acid phosphatase type 2/haloperoxidase domain-containing protein</fullName>
    </recommendedName>
</protein>
<proteinExistence type="predicted"/>
<dbReference type="STRING" id="1166018.FAES_3730"/>
<keyword evidence="3" id="KW-1185">Reference proteome</keyword>
<evidence type="ECO:0000313" key="2">
    <source>
        <dbReference type="EMBL" id="CCH01737.1"/>
    </source>
</evidence>
<dbReference type="EMBL" id="HE796683">
    <property type="protein sequence ID" value="CCH01737.1"/>
    <property type="molecule type" value="Genomic_DNA"/>
</dbReference>